<feature type="non-terminal residue" evidence="1">
    <location>
        <position position="1"/>
    </location>
</feature>
<accession>A0ABN7WPA2</accession>
<organism evidence="1 2">
    <name type="scientific">Gigaspora margarita</name>
    <dbReference type="NCBI Taxonomy" id="4874"/>
    <lineage>
        <taxon>Eukaryota</taxon>
        <taxon>Fungi</taxon>
        <taxon>Fungi incertae sedis</taxon>
        <taxon>Mucoromycota</taxon>
        <taxon>Glomeromycotina</taxon>
        <taxon>Glomeromycetes</taxon>
        <taxon>Diversisporales</taxon>
        <taxon>Gigasporaceae</taxon>
        <taxon>Gigaspora</taxon>
    </lineage>
</organism>
<protein>
    <submittedName>
        <fullName evidence="1">4573_t:CDS:1</fullName>
    </submittedName>
</protein>
<reference evidence="1 2" key="1">
    <citation type="submission" date="2021-06" db="EMBL/GenBank/DDBJ databases">
        <authorList>
            <person name="Kallberg Y."/>
            <person name="Tangrot J."/>
            <person name="Rosling A."/>
        </authorList>
    </citation>
    <scope>NUCLEOTIDE SEQUENCE [LARGE SCALE GENOMIC DNA]</scope>
    <source>
        <strain evidence="1 2">120-4 pot B 10/14</strain>
    </source>
</reference>
<proteinExistence type="predicted"/>
<keyword evidence="2" id="KW-1185">Reference proteome</keyword>
<sequence length="158" mass="18604">NKSNKTIFDNIFAETHSKLESLNNKIFKLQDIYLTNNNLDKEPDNNNIKFINNEMYNETSSESCLLSVNSQVALKRFQEMKELTQNEVSLYFLKIIDTSMHTTEFKNGMPKAYLTINYKFKRVSICQKAWYTIYDIQKGNGKLYMIIIKILALNQKFM</sequence>
<comment type="caution">
    <text evidence="1">The sequence shown here is derived from an EMBL/GenBank/DDBJ whole genome shotgun (WGS) entry which is preliminary data.</text>
</comment>
<feature type="non-terminal residue" evidence="1">
    <location>
        <position position="158"/>
    </location>
</feature>
<dbReference type="EMBL" id="CAJVQB010055655">
    <property type="protein sequence ID" value="CAG8837344.1"/>
    <property type="molecule type" value="Genomic_DNA"/>
</dbReference>
<gene>
    <name evidence="1" type="ORF">GMARGA_LOCUS33449</name>
</gene>
<evidence type="ECO:0000313" key="2">
    <source>
        <dbReference type="Proteomes" id="UP000789901"/>
    </source>
</evidence>
<name>A0ABN7WPA2_GIGMA</name>
<dbReference type="Proteomes" id="UP000789901">
    <property type="component" value="Unassembled WGS sequence"/>
</dbReference>
<evidence type="ECO:0000313" key="1">
    <source>
        <dbReference type="EMBL" id="CAG8837344.1"/>
    </source>
</evidence>